<dbReference type="AlphaFoldDB" id="A0A834DHB8"/>
<sequence>MNRRCSSPGCLLGSQALSHESSDSEGREQLPSLVAWPCPCKWCTRLGRVSTFRTSSCSPPVGGRSLGGCLPPCLEGPEYAGRGQGPQPLHVRAGRPWASGVGSWEQSRRAPGTGCRPVALLSQRLIIRSVLQGHTRGPVKGTKPRGVDAWMHTTHHPDSEPEP</sequence>
<dbReference type="EMBL" id="JABVXQ010000014">
    <property type="protein sequence ID" value="KAF6078322.1"/>
    <property type="molecule type" value="Genomic_DNA"/>
</dbReference>
<accession>A0A834DHB8</accession>
<evidence type="ECO:0000313" key="2">
    <source>
        <dbReference type="EMBL" id="KAF6078322.1"/>
    </source>
</evidence>
<reference evidence="2 3" key="1">
    <citation type="journal article" date="2020" name="Nature">
        <title>Six reference-quality genomes reveal evolution of bat adaptations.</title>
        <authorList>
            <person name="Jebb D."/>
            <person name="Huang Z."/>
            <person name="Pippel M."/>
            <person name="Hughes G.M."/>
            <person name="Lavrichenko K."/>
            <person name="Devanna P."/>
            <person name="Winkler S."/>
            <person name="Jermiin L.S."/>
            <person name="Skirmuntt E.C."/>
            <person name="Katzourakis A."/>
            <person name="Burkitt-Gray L."/>
            <person name="Ray D.A."/>
            <person name="Sullivan K.A.M."/>
            <person name="Roscito J.G."/>
            <person name="Kirilenko B.M."/>
            <person name="Davalos L.M."/>
            <person name="Corthals A.P."/>
            <person name="Power M.L."/>
            <person name="Jones G."/>
            <person name="Ransome R.D."/>
            <person name="Dechmann D.K.N."/>
            <person name="Locatelli A.G."/>
            <person name="Puechmaille S.J."/>
            <person name="Fedrigo O."/>
            <person name="Jarvis E.D."/>
            <person name="Hiller M."/>
            <person name="Vernes S.C."/>
            <person name="Myers E.W."/>
            <person name="Teeling E.C."/>
        </authorList>
    </citation>
    <scope>NUCLEOTIDE SEQUENCE [LARGE SCALE GENOMIC DNA]</scope>
    <source>
        <strain evidence="2">Bat1K_MPI-CBG_1</strain>
    </source>
</reference>
<protein>
    <submittedName>
        <fullName evidence="2">Uncharacterized protein</fullName>
    </submittedName>
</protein>
<dbReference type="Proteomes" id="UP000664940">
    <property type="component" value="Unassembled WGS sequence"/>
</dbReference>
<comment type="caution">
    <text evidence="2">The sequence shown here is derived from an EMBL/GenBank/DDBJ whole genome shotgun (WGS) entry which is preliminary data.</text>
</comment>
<gene>
    <name evidence="2" type="ORF">HJG60_009172</name>
</gene>
<proteinExistence type="predicted"/>
<evidence type="ECO:0000256" key="1">
    <source>
        <dbReference type="SAM" id="MobiDB-lite"/>
    </source>
</evidence>
<organism evidence="2 3">
    <name type="scientific">Phyllostomus discolor</name>
    <name type="common">pale spear-nosed bat</name>
    <dbReference type="NCBI Taxonomy" id="89673"/>
    <lineage>
        <taxon>Eukaryota</taxon>
        <taxon>Metazoa</taxon>
        <taxon>Chordata</taxon>
        <taxon>Craniata</taxon>
        <taxon>Vertebrata</taxon>
        <taxon>Euteleostomi</taxon>
        <taxon>Mammalia</taxon>
        <taxon>Eutheria</taxon>
        <taxon>Laurasiatheria</taxon>
        <taxon>Chiroptera</taxon>
        <taxon>Yangochiroptera</taxon>
        <taxon>Phyllostomidae</taxon>
        <taxon>Phyllostominae</taxon>
        <taxon>Phyllostomus</taxon>
    </lineage>
</organism>
<evidence type="ECO:0000313" key="3">
    <source>
        <dbReference type="Proteomes" id="UP000664940"/>
    </source>
</evidence>
<feature type="region of interest" description="Disordered" evidence="1">
    <location>
        <begin position="135"/>
        <end position="163"/>
    </location>
</feature>
<name>A0A834DHB8_9CHIR</name>